<evidence type="ECO:0000313" key="3">
    <source>
        <dbReference type="Proteomes" id="UP000601435"/>
    </source>
</evidence>
<proteinExistence type="predicted"/>
<dbReference type="Proteomes" id="UP000601435">
    <property type="component" value="Unassembled WGS sequence"/>
</dbReference>
<dbReference type="AlphaFoldDB" id="A0A812LFC4"/>
<feature type="domain" description="Reverse transcriptase" evidence="1">
    <location>
        <begin position="322"/>
        <end position="583"/>
    </location>
</feature>
<reference evidence="2" key="1">
    <citation type="submission" date="2021-02" db="EMBL/GenBank/DDBJ databases">
        <authorList>
            <person name="Dougan E. K."/>
            <person name="Rhodes N."/>
            <person name="Thang M."/>
            <person name="Chan C."/>
        </authorList>
    </citation>
    <scope>NUCLEOTIDE SEQUENCE</scope>
</reference>
<evidence type="ECO:0000259" key="1">
    <source>
        <dbReference type="Pfam" id="PF00078"/>
    </source>
</evidence>
<accession>A0A812LFC4</accession>
<dbReference type="SUPFAM" id="SSF56219">
    <property type="entry name" value="DNase I-like"/>
    <property type="match status" value="1"/>
</dbReference>
<dbReference type="EMBL" id="CAJNJA010009358">
    <property type="protein sequence ID" value="CAE7245987.1"/>
    <property type="molecule type" value="Genomic_DNA"/>
</dbReference>
<comment type="caution">
    <text evidence="2">The sequence shown here is derived from an EMBL/GenBank/DDBJ whole genome shotgun (WGS) entry which is preliminary data.</text>
</comment>
<dbReference type="PANTHER" id="PTHR47027">
    <property type="entry name" value="REVERSE TRANSCRIPTASE DOMAIN-CONTAINING PROTEIN"/>
    <property type="match status" value="1"/>
</dbReference>
<sequence length="649" mass="71937">MGWAWYKGNLISDVGRLAAFFPWQDITTVKDKMNACRNWWFERDQFFHLRRQDGVVHLQRPAQQLQQRRETSLVLNQLSLLTYNCQSLGVGSVRLQELAEDMHTLGVTVAALQGTRWKSGDPRGEWVVHNRDGRARFSCFSWGKPANNQMLGVQLLISHRLLQSACVHTRFDPPRGLHGRLGGLRITSRMKGVEMDDLFVTAYAPQESDDAQRPLFFQALMEILHSVPKRTRVWLLGDFNGHVGHNSRSTAVGPQATDETNNNGMSLVHACAAESTKSSANDGRCLRSVITGLWRPEDAPRLKAVSQLSSGSSFYRHGCPLPKPGGVCGPNGQRIINLLDPASKLFYKALLQFVPDQPADHQYGYASSRSRRDAILHVEAWLDRLRANGLSSAATLFDLTKAFDTLALSCIEDLLHNEPMPVSVRELLLDLHRRLRISLKQTDGGTLQVKLESGVLQGGGTGPRIFRMVYDACITRWRDATRDNDLTVTYNGQDLSLSAAAYADDLVRIQCGSTLQQLEDRTLACTHALTVELDPRNLKLNAKKGETLLSCKGKGAYTAARSAFSGEWNGYPAKLCVKYLGAQLQANGSLKAELQKRIGAARSGFARFSKLFKRRTVPVARKVLIFKAVVNEALLAALEATVASSLTAC</sequence>
<gene>
    <name evidence="2" type="ORF">SNEC2469_LOCUS4787</name>
</gene>
<dbReference type="InterPro" id="IPR036691">
    <property type="entry name" value="Endo/exonu/phosph_ase_sf"/>
</dbReference>
<dbReference type="OrthoDB" id="430468at2759"/>
<dbReference type="InterPro" id="IPR000477">
    <property type="entry name" value="RT_dom"/>
</dbReference>
<dbReference type="Pfam" id="PF00078">
    <property type="entry name" value="RVT_1"/>
    <property type="match status" value="1"/>
</dbReference>
<dbReference type="Gene3D" id="3.60.10.10">
    <property type="entry name" value="Endonuclease/exonuclease/phosphatase"/>
    <property type="match status" value="1"/>
</dbReference>
<protein>
    <recommendedName>
        <fullName evidence="1">Reverse transcriptase domain-containing protein</fullName>
    </recommendedName>
</protein>
<dbReference type="PANTHER" id="PTHR47027:SF20">
    <property type="entry name" value="REVERSE TRANSCRIPTASE-LIKE PROTEIN WITH RNA-DIRECTED DNA POLYMERASE DOMAIN"/>
    <property type="match status" value="1"/>
</dbReference>
<name>A0A812LFC4_9DINO</name>
<organism evidence="2 3">
    <name type="scientific">Symbiodinium necroappetens</name>
    <dbReference type="NCBI Taxonomy" id="1628268"/>
    <lineage>
        <taxon>Eukaryota</taxon>
        <taxon>Sar</taxon>
        <taxon>Alveolata</taxon>
        <taxon>Dinophyceae</taxon>
        <taxon>Suessiales</taxon>
        <taxon>Symbiodiniaceae</taxon>
        <taxon>Symbiodinium</taxon>
    </lineage>
</organism>
<evidence type="ECO:0000313" key="2">
    <source>
        <dbReference type="EMBL" id="CAE7245987.1"/>
    </source>
</evidence>
<keyword evidence="3" id="KW-1185">Reference proteome</keyword>